<dbReference type="Pfam" id="PF04299">
    <property type="entry name" value="FMN_bind_2"/>
    <property type="match status" value="1"/>
</dbReference>
<dbReference type="HOGENOM" id="CLU_065853_3_0_7"/>
<dbReference type="Proteomes" id="UP000002402">
    <property type="component" value="Chromosome"/>
</dbReference>
<dbReference type="KEGG" id="mxa:MXAN_3436"/>
<dbReference type="EnsemblBacteria" id="ABF87942">
    <property type="protein sequence ID" value="ABF87942"/>
    <property type="gene ID" value="MXAN_3436"/>
</dbReference>
<protein>
    <submittedName>
        <fullName evidence="1">Transcriptional regulator</fullName>
    </submittedName>
</protein>
<proteinExistence type="predicted"/>
<dbReference type="SUPFAM" id="SSF50475">
    <property type="entry name" value="FMN-binding split barrel"/>
    <property type="match status" value="1"/>
</dbReference>
<evidence type="ECO:0000313" key="1">
    <source>
        <dbReference type="EMBL" id="ABF87942.1"/>
    </source>
</evidence>
<evidence type="ECO:0000313" key="2">
    <source>
        <dbReference type="Proteomes" id="UP000002402"/>
    </source>
</evidence>
<gene>
    <name evidence="1" type="ordered locus">MXAN_3436</name>
</gene>
<dbReference type="eggNOG" id="COG2808">
    <property type="taxonomic scope" value="Bacteria"/>
</dbReference>
<dbReference type="Gene3D" id="2.30.110.10">
    <property type="entry name" value="Electron Transport, Fmn-binding Protein, Chain A"/>
    <property type="match status" value="1"/>
</dbReference>
<organism evidence="1 2">
    <name type="scientific">Myxococcus xanthus (strain DK1622)</name>
    <dbReference type="NCBI Taxonomy" id="246197"/>
    <lineage>
        <taxon>Bacteria</taxon>
        <taxon>Pseudomonadati</taxon>
        <taxon>Myxococcota</taxon>
        <taxon>Myxococcia</taxon>
        <taxon>Myxococcales</taxon>
        <taxon>Cystobacterineae</taxon>
        <taxon>Myxococcaceae</taxon>
        <taxon>Myxococcus</taxon>
    </lineage>
</organism>
<dbReference type="InterPro" id="IPR007396">
    <property type="entry name" value="TR_PAI2-type"/>
</dbReference>
<dbReference type="PIRSF" id="PIRSF010372">
    <property type="entry name" value="PaiB"/>
    <property type="match status" value="1"/>
</dbReference>
<reference evidence="1 2" key="1">
    <citation type="journal article" date="2006" name="Proc. Natl. Acad. Sci. U.S.A.">
        <title>Evolution of sensory complexity recorded in a myxobacterial genome.</title>
        <authorList>
            <person name="Goldman B.S."/>
            <person name="Nierman W.C."/>
            <person name="Kaiser D."/>
            <person name="Slater S.C."/>
            <person name="Durkin A.S."/>
            <person name="Eisen J.A."/>
            <person name="Ronning C.M."/>
            <person name="Barbazuk W.B."/>
            <person name="Blanchard M."/>
            <person name="Field C."/>
            <person name="Halling C."/>
            <person name="Hinkle G."/>
            <person name="Iartchuk O."/>
            <person name="Kim H.S."/>
            <person name="Mackenzie C."/>
            <person name="Madupu R."/>
            <person name="Miller N."/>
            <person name="Shvartsbeyn A."/>
            <person name="Sullivan S.A."/>
            <person name="Vaudin M."/>
            <person name="Wiegand R."/>
            <person name="Kaplan H.B."/>
        </authorList>
    </citation>
    <scope>NUCLEOTIDE SEQUENCE [LARGE SCALE GENOMIC DNA]</scope>
    <source>
        <strain evidence="2">DK1622</strain>
    </source>
</reference>
<keyword evidence="2" id="KW-1185">Reference proteome</keyword>
<dbReference type="EMBL" id="CP000113">
    <property type="protein sequence ID" value="ABF87942.1"/>
    <property type="molecule type" value="Genomic_DNA"/>
</dbReference>
<name>Q1D6U0_MYXXD</name>
<sequence length="210" mass="23321">MHPTSVFHWKDRAEMLAFVRARSFATLVDESLRVAQVPFIVDEAASRLLCHFSRGNPMSRALPMRVVAVVNGADAYVSPDWYKSHDQVPTWDYESVEIVGSLTPVDDTLLRDILAALSAEHEARIPDKAPWTMNKLRPATLDKMLTGIVGAALSIESIRGTQKLSQNKSDDDFDGVVAALERSPSQHDRDVAARMALVRRRRAEALTGRA</sequence>
<dbReference type="AlphaFoldDB" id="Q1D6U0"/>
<dbReference type="InterPro" id="IPR012349">
    <property type="entry name" value="Split_barrel_FMN-bd"/>
</dbReference>
<dbReference type="PANTHER" id="PTHR35802:SF1">
    <property type="entry name" value="PROTEASE SYNTHASE AND SPORULATION PROTEIN PAI 2"/>
    <property type="match status" value="1"/>
</dbReference>
<dbReference type="PANTHER" id="PTHR35802">
    <property type="entry name" value="PROTEASE SYNTHASE AND SPORULATION PROTEIN PAI 2"/>
    <property type="match status" value="1"/>
</dbReference>
<dbReference type="STRING" id="246197.MXAN_3436"/>
<accession>Q1D6U0</accession>